<sequence length="101" mass="11845">MSLLIRIKATDSNDNIFMTELMCRSKEPVKYNKCKGWVNIMGFTLLRIIPKARTQHCYMESLFHVFLYFSHIIVVDKKSRLVSRRKLQSSACLVCTWSPID</sequence>
<reference evidence="2" key="1">
    <citation type="submission" date="2016-11" db="UniProtKB">
        <authorList>
            <consortium name="WormBaseParasite"/>
        </authorList>
    </citation>
    <scope>IDENTIFICATION</scope>
</reference>
<accession>A0A1I7X9M6</accession>
<dbReference type="WBParaSite" id="Hba_14218">
    <property type="protein sequence ID" value="Hba_14218"/>
    <property type="gene ID" value="Hba_14218"/>
</dbReference>
<protein>
    <submittedName>
        <fullName evidence="2">Ovule protein</fullName>
    </submittedName>
</protein>
<keyword evidence="1" id="KW-1185">Reference proteome</keyword>
<evidence type="ECO:0000313" key="1">
    <source>
        <dbReference type="Proteomes" id="UP000095283"/>
    </source>
</evidence>
<organism evidence="1 2">
    <name type="scientific">Heterorhabditis bacteriophora</name>
    <name type="common">Entomopathogenic nematode worm</name>
    <dbReference type="NCBI Taxonomy" id="37862"/>
    <lineage>
        <taxon>Eukaryota</taxon>
        <taxon>Metazoa</taxon>
        <taxon>Ecdysozoa</taxon>
        <taxon>Nematoda</taxon>
        <taxon>Chromadorea</taxon>
        <taxon>Rhabditida</taxon>
        <taxon>Rhabditina</taxon>
        <taxon>Rhabditomorpha</taxon>
        <taxon>Strongyloidea</taxon>
        <taxon>Heterorhabditidae</taxon>
        <taxon>Heterorhabditis</taxon>
    </lineage>
</organism>
<evidence type="ECO:0000313" key="2">
    <source>
        <dbReference type="WBParaSite" id="Hba_14218"/>
    </source>
</evidence>
<name>A0A1I7X9M6_HETBA</name>
<proteinExistence type="predicted"/>
<dbReference type="AlphaFoldDB" id="A0A1I7X9M6"/>
<dbReference type="Proteomes" id="UP000095283">
    <property type="component" value="Unplaced"/>
</dbReference>